<feature type="region of interest" description="Disordered" evidence="1">
    <location>
        <begin position="92"/>
        <end position="119"/>
    </location>
</feature>
<dbReference type="AlphaFoldDB" id="Q0CQT6"/>
<evidence type="ECO:0000313" key="2">
    <source>
        <dbReference type="EMBL" id="EAU35750.1"/>
    </source>
</evidence>
<dbReference type="EMBL" id="CH476598">
    <property type="protein sequence ID" value="EAU35750.1"/>
    <property type="molecule type" value="Genomic_DNA"/>
</dbReference>
<dbReference type="VEuPathDB" id="FungiDB:ATEG_03948"/>
<accession>Q0CQT6</accession>
<dbReference type="Proteomes" id="UP000007963">
    <property type="component" value="Unassembled WGS sequence"/>
</dbReference>
<dbReference type="OrthoDB" id="5424954at2759"/>
<organism evidence="2 3">
    <name type="scientific">Aspergillus terreus (strain NIH 2624 / FGSC A1156)</name>
    <dbReference type="NCBI Taxonomy" id="341663"/>
    <lineage>
        <taxon>Eukaryota</taxon>
        <taxon>Fungi</taxon>
        <taxon>Dikarya</taxon>
        <taxon>Ascomycota</taxon>
        <taxon>Pezizomycotina</taxon>
        <taxon>Eurotiomycetes</taxon>
        <taxon>Eurotiomycetidae</taxon>
        <taxon>Eurotiales</taxon>
        <taxon>Aspergillaceae</taxon>
        <taxon>Aspergillus</taxon>
        <taxon>Aspergillus subgen. Circumdati</taxon>
    </lineage>
</organism>
<gene>
    <name evidence="2" type="ORF">ATEG_03948</name>
</gene>
<evidence type="ECO:0000313" key="3">
    <source>
        <dbReference type="Proteomes" id="UP000007963"/>
    </source>
</evidence>
<name>Q0CQT6_ASPTN</name>
<dbReference type="GeneID" id="4318270"/>
<dbReference type="RefSeq" id="XP_001213126.1">
    <property type="nucleotide sequence ID" value="XM_001213126.1"/>
</dbReference>
<feature type="compositionally biased region" description="Polar residues" evidence="1">
    <location>
        <begin position="95"/>
        <end position="108"/>
    </location>
</feature>
<evidence type="ECO:0000256" key="1">
    <source>
        <dbReference type="SAM" id="MobiDB-lite"/>
    </source>
</evidence>
<proteinExistence type="predicted"/>
<sequence length="119" mass="13561">MHLAHCCQINQMVHVSILVVSSFERMVRIHHFIASHPFKDEAALGSDDVRQRSVLMDMPFCGRPRKPRPLRSHRIHPVIHRRLQYFHLIVRGPSGDTSDNQPATSPMTGASVEESNVFV</sequence>
<reference evidence="3" key="1">
    <citation type="submission" date="2005-09" db="EMBL/GenBank/DDBJ databases">
        <title>Annotation of the Aspergillus terreus NIH2624 genome.</title>
        <authorList>
            <person name="Birren B.W."/>
            <person name="Lander E.S."/>
            <person name="Galagan J.E."/>
            <person name="Nusbaum C."/>
            <person name="Devon K."/>
            <person name="Henn M."/>
            <person name="Ma L.-J."/>
            <person name="Jaffe D.B."/>
            <person name="Butler J."/>
            <person name="Alvarez P."/>
            <person name="Gnerre S."/>
            <person name="Grabherr M."/>
            <person name="Kleber M."/>
            <person name="Mauceli E.W."/>
            <person name="Brockman W."/>
            <person name="Rounsley S."/>
            <person name="Young S.K."/>
            <person name="LaButti K."/>
            <person name="Pushparaj V."/>
            <person name="DeCaprio D."/>
            <person name="Crawford M."/>
            <person name="Koehrsen M."/>
            <person name="Engels R."/>
            <person name="Montgomery P."/>
            <person name="Pearson M."/>
            <person name="Howarth C."/>
            <person name="Larson L."/>
            <person name="Luoma S."/>
            <person name="White J."/>
            <person name="Alvarado L."/>
            <person name="Kodira C.D."/>
            <person name="Zeng Q."/>
            <person name="Oleary S."/>
            <person name="Yandava C."/>
            <person name="Denning D.W."/>
            <person name="Nierman W.C."/>
            <person name="Milne T."/>
            <person name="Madden K."/>
        </authorList>
    </citation>
    <scope>NUCLEOTIDE SEQUENCE [LARGE SCALE GENOMIC DNA]</scope>
    <source>
        <strain evidence="3">NIH 2624 / FGSC A1156</strain>
    </source>
</reference>
<dbReference type="HOGENOM" id="CLU_2061035_0_0_1"/>
<protein>
    <submittedName>
        <fullName evidence="2">Uncharacterized protein</fullName>
    </submittedName>
</protein>